<sequence length="439" mass="48598">MPPMPCFLRSLPLEILTKICQELVDDTASLARLGETCRELNRAVVPVLYREIEDHAPPHRLRAVALVVSLAAYPSRGQYIRAIKFPHPSPAPIDIQSNMYGLYCAAIQYLFGFVAPVPPNQSQLVAILALACLAPNVSRLEIMVSYSWGNTDFLLNKVNNRVTGAKPRCVLPRLTSLVVDLTSPVDCGFNLHRLNGCFYAAPNLTSLAIDRPSGGTSLTARLSHLTTLRLTNALMSHRGLRFLIRGCSNLVSFQFTQNSHAWSKTYLPVSPAQVLACLAPCKATLRKLHLAPYLPSTPLQQRGIPWDRLDTLDEFPLLRQVAVNLDAIRRQNGGQVLARFVWNCTSLEGLFVMGLEAFPTEEFACFARAAAIRPRLAMLKMQLKLELGQIQDGGVYEEFLNDLQRCEQDESSGASTMREMGIQLQTVSGLAVTHPFAED</sequence>
<dbReference type="InterPro" id="IPR036047">
    <property type="entry name" value="F-box-like_dom_sf"/>
</dbReference>
<evidence type="ECO:0000259" key="1">
    <source>
        <dbReference type="Pfam" id="PF12937"/>
    </source>
</evidence>
<dbReference type="SUPFAM" id="SSF52047">
    <property type="entry name" value="RNI-like"/>
    <property type="match status" value="1"/>
</dbReference>
<evidence type="ECO:0000313" key="2">
    <source>
        <dbReference type="EMBL" id="KAK4155725.1"/>
    </source>
</evidence>
<comment type="caution">
    <text evidence="2">The sequence shown here is derived from an EMBL/GenBank/DDBJ whole genome shotgun (WGS) entry which is preliminary data.</text>
</comment>
<reference evidence="2" key="1">
    <citation type="journal article" date="2023" name="Mol. Phylogenet. Evol.">
        <title>Genome-scale phylogeny and comparative genomics of the fungal order Sordariales.</title>
        <authorList>
            <person name="Hensen N."/>
            <person name="Bonometti L."/>
            <person name="Westerberg I."/>
            <person name="Brannstrom I.O."/>
            <person name="Guillou S."/>
            <person name="Cros-Aarteil S."/>
            <person name="Calhoun S."/>
            <person name="Haridas S."/>
            <person name="Kuo A."/>
            <person name="Mondo S."/>
            <person name="Pangilinan J."/>
            <person name="Riley R."/>
            <person name="LaButti K."/>
            <person name="Andreopoulos B."/>
            <person name="Lipzen A."/>
            <person name="Chen C."/>
            <person name="Yan M."/>
            <person name="Daum C."/>
            <person name="Ng V."/>
            <person name="Clum A."/>
            <person name="Steindorff A."/>
            <person name="Ohm R.A."/>
            <person name="Martin F."/>
            <person name="Silar P."/>
            <person name="Natvig D.O."/>
            <person name="Lalanne C."/>
            <person name="Gautier V."/>
            <person name="Ament-Velasquez S.L."/>
            <person name="Kruys A."/>
            <person name="Hutchinson M.I."/>
            <person name="Powell A.J."/>
            <person name="Barry K."/>
            <person name="Miller A.N."/>
            <person name="Grigoriev I.V."/>
            <person name="Debuchy R."/>
            <person name="Gladieux P."/>
            <person name="Hiltunen Thoren M."/>
            <person name="Johannesson H."/>
        </authorList>
    </citation>
    <scope>NUCLEOTIDE SEQUENCE</scope>
    <source>
        <strain evidence="2">CBS 538.74</strain>
    </source>
</reference>
<name>A0AAN6VQV4_9PEZI</name>
<organism evidence="2 3">
    <name type="scientific">Chaetomidium leptoderma</name>
    <dbReference type="NCBI Taxonomy" id="669021"/>
    <lineage>
        <taxon>Eukaryota</taxon>
        <taxon>Fungi</taxon>
        <taxon>Dikarya</taxon>
        <taxon>Ascomycota</taxon>
        <taxon>Pezizomycotina</taxon>
        <taxon>Sordariomycetes</taxon>
        <taxon>Sordariomycetidae</taxon>
        <taxon>Sordariales</taxon>
        <taxon>Chaetomiaceae</taxon>
        <taxon>Chaetomidium</taxon>
    </lineage>
</organism>
<reference evidence="2" key="2">
    <citation type="submission" date="2023-05" db="EMBL/GenBank/DDBJ databases">
        <authorList>
            <consortium name="Lawrence Berkeley National Laboratory"/>
            <person name="Steindorff A."/>
            <person name="Hensen N."/>
            <person name="Bonometti L."/>
            <person name="Westerberg I."/>
            <person name="Brannstrom I.O."/>
            <person name="Guillou S."/>
            <person name="Cros-Aarteil S."/>
            <person name="Calhoun S."/>
            <person name="Haridas S."/>
            <person name="Kuo A."/>
            <person name="Mondo S."/>
            <person name="Pangilinan J."/>
            <person name="Riley R."/>
            <person name="Labutti K."/>
            <person name="Andreopoulos B."/>
            <person name="Lipzen A."/>
            <person name="Chen C."/>
            <person name="Yanf M."/>
            <person name="Daum C."/>
            <person name="Ng V."/>
            <person name="Clum A."/>
            <person name="Ohm R."/>
            <person name="Martin F."/>
            <person name="Silar P."/>
            <person name="Natvig D."/>
            <person name="Lalanne C."/>
            <person name="Gautier V."/>
            <person name="Ament-Velasquez S.L."/>
            <person name="Kruys A."/>
            <person name="Hutchinson M.I."/>
            <person name="Powell A.J."/>
            <person name="Barry K."/>
            <person name="Miller A.N."/>
            <person name="Grigoriev I.V."/>
            <person name="Debuchy R."/>
            <person name="Gladieux P."/>
            <person name="Thoren M.H."/>
            <person name="Johannesson H."/>
        </authorList>
    </citation>
    <scope>NUCLEOTIDE SEQUENCE</scope>
    <source>
        <strain evidence="2">CBS 538.74</strain>
    </source>
</reference>
<dbReference type="Gene3D" id="3.80.10.10">
    <property type="entry name" value="Ribonuclease Inhibitor"/>
    <property type="match status" value="1"/>
</dbReference>
<dbReference type="CDD" id="cd09917">
    <property type="entry name" value="F-box_SF"/>
    <property type="match status" value="1"/>
</dbReference>
<keyword evidence="3" id="KW-1185">Reference proteome</keyword>
<evidence type="ECO:0000313" key="3">
    <source>
        <dbReference type="Proteomes" id="UP001302745"/>
    </source>
</evidence>
<dbReference type="Proteomes" id="UP001302745">
    <property type="component" value="Unassembled WGS sequence"/>
</dbReference>
<accession>A0AAN6VQV4</accession>
<dbReference type="InterPro" id="IPR001810">
    <property type="entry name" value="F-box_dom"/>
</dbReference>
<dbReference type="SUPFAM" id="SSF81383">
    <property type="entry name" value="F-box domain"/>
    <property type="match status" value="1"/>
</dbReference>
<feature type="domain" description="F-box" evidence="1">
    <location>
        <begin position="9"/>
        <end position="52"/>
    </location>
</feature>
<protein>
    <recommendedName>
        <fullName evidence="1">F-box domain-containing protein</fullName>
    </recommendedName>
</protein>
<dbReference type="Pfam" id="PF12937">
    <property type="entry name" value="F-box-like"/>
    <property type="match status" value="1"/>
</dbReference>
<dbReference type="InterPro" id="IPR032675">
    <property type="entry name" value="LRR_dom_sf"/>
</dbReference>
<gene>
    <name evidence="2" type="ORF">C8A00DRAFT_31383</name>
</gene>
<dbReference type="EMBL" id="MU856881">
    <property type="protein sequence ID" value="KAK4155725.1"/>
    <property type="molecule type" value="Genomic_DNA"/>
</dbReference>
<proteinExistence type="predicted"/>
<dbReference type="AlphaFoldDB" id="A0AAN6VQV4"/>